<evidence type="ECO:0000256" key="1">
    <source>
        <dbReference type="SAM" id="MobiDB-lite"/>
    </source>
</evidence>
<proteinExistence type="predicted"/>
<protein>
    <recommendedName>
        <fullName evidence="4">SGNH hydrolase-type esterase domain-containing protein</fullName>
    </recommendedName>
</protein>
<evidence type="ECO:0008006" key="4">
    <source>
        <dbReference type="Google" id="ProtNLM"/>
    </source>
</evidence>
<gene>
    <name evidence="2" type="ORF">HPB52_020661</name>
</gene>
<dbReference type="InterPro" id="IPR036514">
    <property type="entry name" value="SGNH_hydro_sf"/>
</dbReference>
<sequence length="233" mass="26798">MHYVDTYERKARNVLRQYIVHVGLTDALRQDPCRIAQTLKTSWHNRMAKLVVCSIPEITSRGDETRAAIHLANAQLRNWCKRSRHKFLDINEGWRPDMMDKDGIHYNNTGVCSVAMKISTVAQAFLEQRRSGDKQPRPQTPQRHNRKSPWRSKDSRTTPKVGDAHQMATTGQQHKTPRPVTGQHPAPLQLPGLPTWVQTPTFPWTIPDAPNTMYHTVGELVRHHLVMATRVRQ</sequence>
<dbReference type="Gene3D" id="3.40.50.1110">
    <property type="entry name" value="SGNH hydrolase"/>
    <property type="match status" value="1"/>
</dbReference>
<comment type="caution">
    <text evidence="2">The sequence shown here is derived from an EMBL/GenBank/DDBJ whole genome shotgun (WGS) entry which is preliminary data.</text>
</comment>
<feature type="region of interest" description="Disordered" evidence="1">
    <location>
        <begin position="128"/>
        <end position="183"/>
    </location>
</feature>
<dbReference type="EMBL" id="JABSTV010001248">
    <property type="protein sequence ID" value="KAH7969637.1"/>
    <property type="molecule type" value="Genomic_DNA"/>
</dbReference>
<dbReference type="AlphaFoldDB" id="A0A9D4Q8B1"/>
<dbReference type="Proteomes" id="UP000821837">
    <property type="component" value="Unassembled WGS sequence"/>
</dbReference>
<reference evidence="2" key="2">
    <citation type="submission" date="2021-09" db="EMBL/GenBank/DDBJ databases">
        <authorList>
            <person name="Jia N."/>
            <person name="Wang J."/>
            <person name="Shi W."/>
            <person name="Du L."/>
            <person name="Sun Y."/>
            <person name="Zhan W."/>
            <person name="Jiang J."/>
            <person name="Wang Q."/>
            <person name="Zhang B."/>
            <person name="Ji P."/>
            <person name="Sakyi L.B."/>
            <person name="Cui X."/>
            <person name="Yuan T."/>
            <person name="Jiang B."/>
            <person name="Yang W."/>
            <person name="Lam T.T.-Y."/>
            <person name="Chang Q."/>
            <person name="Ding S."/>
            <person name="Wang X."/>
            <person name="Zhu J."/>
            <person name="Ruan X."/>
            <person name="Zhao L."/>
            <person name="Wei J."/>
            <person name="Que T."/>
            <person name="Du C."/>
            <person name="Cheng J."/>
            <person name="Dai P."/>
            <person name="Han X."/>
            <person name="Huang E."/>
            <person name="Gao Y."/>
            <person name="Liu J."/>
            <person name="Shao H."/>
            <person name="Ye R."/>
            <person name="Li L."/>
            <person name="Wei W."/>
            <person name="Wang X."/>
            <person name="Wang C."/>
            <person name="Huo Q."/>
            <person name="Li W."/>
            <person name="Guo W."/>
            <person name="Chen H."/>
            <person name="Chen S."/>
            <person name="Zhou L."/>
            <person name="Zhou L."/>
            <person name="Ni X."/>
            <person name="Tian J."/>
            <person name="Zhou Y."/>
            <person name="Sheng Y."/>
            <person name="Liu T."/>
            <person name="Pan Y."/>
            <person name="Xia L."/>
            <person name="Li J."/>
            <person name="Zhao F."/>
            <person name="Cao W."/>
        </authorList>
    </citation>
    <scope>NUCLEOTIDE SEQUENCE</scope>
    <source>
        <strain evidence="2">Rsan-2018</strain>
        <tissue evidence="2">Larvae</tissue>
    </source>
</reference>
<evidence type="ECO:0000313" key="3">
    <source>
        <dbReference type="Proteomes" id="UP000821837"/>
    </source>
</evidence>
<dbReference type="SUPFAM" id="SSF52266">
    <property type="entry name" value="SGNH hydrolase"/>
    <property type="match status" value="1"/>
</dbReference>
<evidence type="ECO:0000313" key="2">
    <source>
        <dbReference type="EMBL" id="KAH7969637.1"/>
    </source>
</evidence>
<name>A0A9D4Q8B1_RHISA</name>
<keyword evidence="3" id="KW-1185">Reference proteome</keyword>
<reference evidence="2" key="1">
    <citation type="journal article" date="2020" name="Cell">
        <title>Large-Scale Comparative Analyses of Tick Genomes Elucidate Their Genetic Diversity and Vector Capacities.</title>
        <authorList>
            <consortium name="Tick Genome and Microbiome Consortium (TIGMIC)"/>
            <person name="Jia N."/>
            <person name="Wang J."/>
            <person name="Shi W."/>
            <person name="Du L."/>
            <person name="Sun Y."/>
            <person name="Zhan W."/>
            <person name="Jiang J.F."/>
            <person name="Wang Q."/>
            <person name="Zhang B."/>
            <person name="Ji P."/>
            <person name="Bell-Sakyi L."/>
            <person name="Cui X.M."/>
            <person name="Yuan T.T."/>
            <person name="Jiang B.G."/>
            <person name="Yang W.F."/>
            <person name="Lam T.T."/>
            <person name="Chang Q.C."/>
            <person name="Ding S.J."/>
            <person name="Wang X.J."/>
            <person name="Zhu J.G."/>
            <person name="Ruan X.D."/>
            <person name="Zhao L."/>
            <person name="Wei J.T."/>
            <person name="Ye R.Z."/>
            <person name="Que T.C."/>
            <person name="Du C.H."/>
            <person name="Zhou Y.H."/>
            <person name="Cheng J.X."/>
            <person name="Dai P.F."/>
            <person name="Guo W.B."/>
            <person name="Han X.H."/>
            <person name="Huang E.J."/>
            <person name="Li L.F."/>
            <person name="Wei W."/>
            <person name="Gao Y.C."/>
            <person name="Liu J.Z."/>
            <person name="Shao H.Z."/>
            <person name="Wang X."/>
            <person name="Wang C.C."/>
            <person name="Yang T.C."/>
            <person name="Huo Q.B."/>
            <person name="Li W."/>
            <person name="Chen H.Y."/>
            <person name="Chen S.E."/>
            <person name="Zhou L.G."/>
            <person name="Ni X.B."/>
            <person name="Tian J.H."/>
            <person name="Sheng Y."/>
            <person name="Liu T."/>
            <person name="Pan Y.S."/>
            <person name="Xia L.Y."/>
            <person name="Li J."/>
            <person name="Zhao F."/>
            <person name="Cao W.C."/>
        </authorList>
    </citation>
    <scope>NUCLEOTIDE SEQUENCE</scope>
    <source>
        <strain evidence="2">Rsan-2018</strain>
    </source>
</reference>
<organism evidence="2 3">
    <name type="scientific">Rhipicephalus sanguineus</name>
    <name type="common">Brown dog tick</name>
    <name type="synonym">Ixodes sanguineus</name>
    <dbReference type="NCBI Taxonomy" id="34632"/>
    <lineage>
        <taxon>Eukaryota</taxon>
        <taxon>Metazoa</taxon>
        <taxon>Ecdysozoa</taxon>
        <taxon>Arthropoda</taxon>
        <taxon>Chelicerata</taxon>
        <taxon>Arachnida</taxon>
        <taxon>Acari</taxon>
        <taxon>Parasitiformes</taxon>
        <taxon>Ixodida</taxon>
        <taxon>Ixodoidea</taxon>
        <taxon>Ixodidae</taxon>
        <taxon>Rhipicephalinae</taxon>
        <taxon>Rhipicephalus</taxon>
        <taxon>Rhipicephalus</taxon>
    </lineage>
</organism>
<accession>A0A9D4Q8B1</accession>